<organism evidence="2 3">
    <name type="scientific">Porphyromonas canoris</name>
    <dbReference type="NCBI Taxonomy" id="36875"/>
    <lineage>
        <taxon>Bacteria</taxon>
        <taxon>Pseudomonadati</taxon>
        <taxon>Bacteroidota</taxon>
        <taxon>Bacteroidia</taxon>
        <taxon>Bacteroidales</taxon>
        <taxon>Porphyromonadaceae</taxon>
        <taxon>Porphyromonas</taxon>
    </lineage>
</organism>
<gene>
    <name evidence="2" type="ORF">HQ43_06255</name>
</gene>
<protein>
    <recommendedName>
        <fullName evidence="4">Lipoprotein</fullName>
    </recommendedName>
</protein>
<sequence length="129" mass="14744">MKKIFSIIATFVAIVAFTTGCANFGNTQDPPLTPGELIADQIFEISRRHQIDFFHFSDKGPMGMEARRFGLRGNMISYKPDIESDVIEYRSLEDVIQIRIERARSPYLDTPKSVKSIGLVFRDRIKSQE</sequence>
<evidence type="ECO:0000256" key="1">
    <source>
        <dbReference type="SAM" id="SignalP"/>
    </source>
</evidence>
<comment type="caution">
    <text evidence="2">The sequence shown here is derived from an EMBL/GenBank/DDBJ whole genome shotgun (WGS) entry which is preliminary data.</text>
</comment>
<reference evidence="2 3" key="1">
    <citation type="submission" date="2014-08" db="EMBL/GenBank/DDBJ databases">
        <title>Porphyromonas canoris strain:OH2762 Genome sequencing.</title>
        <authorList>
            <person name="Wallis C."/>
            <person name="Deusch O."/>
            <person name="O'Flynn C."/>
            <person name="Davis I."/>
            <person name="Jospin G."/>
            <person name="Darling A.E."/>
            <person name="Coil D.A."/>
            <person name="Alexiev A."/>
            <person name="Horsfall A."/>
            <person name="Kirkwood N."/>
            <person name="Harris S."/>
            <person name="Eisen J.A."/>
        </authorList>
    </citation>
    <scope>NUCLEOTIDE SEQUENCE [LARGE SCALE GENOMIC DNA]</scope>
    <source>
        <strain evidence="3">COT-108 OH2762</strain>
    </source>
</reference>
<feature type="signal peptide" evidence="1">
    <location>
        <begin position="1"/>
        <end position="24"/>
    </location>
</feature>
<keyword evidence="3" id="KW-1185">Reference proteome</keyword>
<dbReference type="Proteomes" id="UP000030101">
    <property type="component" value="Unassembled WGS sequence"/>
</dbReference>
<proteinExistence type="predicted"/>
<evidence type="ECO:0000313" key="3">
    <source>
        <dbReference type="Proteomes" id="UP000030101"/>
    </source>
</evidence>
<dbReference type="PROSITE" id="PS51257">
    <property type="entry name" value="PROKAR_LIPOPROTEIN"/>
    <property type="match status" value="1"/>
</dbReference>
<dbReference type="EMBL" id="JQZV01000013">
    <property type="protein sequence ID" value="KGN91696.1"/>
    <property type="molecule type" value="Genomic_DNA"/>
</dbReference>
<evidence type="ECO:0008006" key="4">
    <source>
        <dbReference type="Google" id="ProtNLM"/>
    </source>
</evidence>
<keyword evidence="1" id="KW-0732">Signal</keyword>
<evidence type="ECO:0000313" key="2">
    <source>
        <dbReference type="EMBL" id="KGN91696.1"/>
    </source>
</evidence>
<dbReference type="RefSeq" id="WP_036791053.1">
    <property type="nucleotide sequence ID" value="NZ_JQZV01000013.1"/>
</dbReference>
<accession>A0ABR4XJX5</accession>
<feature type="chain" id="PRO_5046146250" description="Lipoprotein" evidence="1">
    <location>
        <begin position="25"/>
        <end position="129"/>
    </location>
</feature>
<name>A0ABR4XJX5_9PORP</name>